<evidence type="ECO:0000256" key="1">
    <source>
        <dbReference type="ARBA" id="ARBA00022801"/>
    </source>
</evidence>
<sequence>MTVRPSRRDGWLWPAVLAASALLVLLAGQQVVATPTVAANVPVETLEQVGTPEPAASGGPVLALPPAVPSPTPTARDVPVRAWSTRSAAPRKPDAPVAPERVVAKAVGLDLRVVPTGVARDGQMALPDKPTELGWYRFGAAPGDRRGAVVVAGHVDSDRYGAGPLTRAAGLERGDRVELRDADGGTVTYEVRKVQRIRKADFSPADVFDRSGPAVLRLITCGGAYDADRGGYQDNLVVTAVPR</sequence>
<dbReference type="Proteomes" id="UP001500767">
    <property type="component" value="Unassembled WGS sequence"/>
</dbReference>
<dbReference type="RefSeq" id="WP_204911668.1">
    <property type="nucleotide sequence ID" value="NZ_BAAAYR010000001.1"/>
</dbReference>
<protein>
    <recommendedName>
        <fullName evidence="4">Sortase family protein</fullName>
    </recommendedName>
</protein>
<dbReference type="SUPFAM" id="SSF63817">
    <property type="entry name" value="Sortase"/>
    <property type="match status" value="1"/>
</dbReference>
<accession>A0ABP6X2V7</accession>
<name>A0ABP6X2V7_9ACTN</name>
<gene>
    <name evidence="2" type="ORF">GCM10022197_13550</name>
</gene>
<dbReference type="Pfam" id="PF04203">
    <property type="entry name" value="Sortase"/>
    <property type="match status" value="1"/>
</dbReference>
<evidence type="ECO:0000313" key="2">
    <source>
        <dbReference type="EMBL" id="GAA3559430.1"/>
    </source>
</evidence>
<keyword evidence="1" id="KW-0378">Hydrolase</keyword>
<dbReference type="InterPro" id="IPR005754">
    <property type="entry name" value="Sortase"/>
</dbReference>
<dbReference type="EMBL" id="BAAAYR010000001">
    <property type="protein sequence ID" value="GAA3559430.1"/>
    <property type="molecule type" value="Genomic_DNA"/>
</dbReference>
<dbReference type="Gene3D" id="2.40.260.10">
    <property type="entry name" value="Sortase"/>
    <property type="match status" value="1"/>
</dbReference>
<proteinExistence type="predicted"/>
<dbReference type="InterPro" id="IPR023365">
    <property type="entry name" value="Sortase_dom-sf"/>
</dbReference>
<evidence type="ECO:0000313" key="3">
    <source>
        <dbReference type="Proteomes" id="UP001500767"/>
    </source>
</evidence>
<reference evidence="3" key="1">
    <citation type="journal article" date="2019" name="Int. J. Syst. Evol. Microbiol.">
        <title>The Global Catalogue of Microorganisms (GCM) 10K type strain sequencing project: providing services to taxonomists for standard genome sequencing and annotation.</title>
        <authorList>
            <consortium name="The Broad Institute Genomics Platform"/>
            <consortium name="The Broad Institute Genome Sequencing Center for Infectious Disease"/>
            <person name="Wu L."/>
            <person name="Ma J."/>
        </authorList>
    </citation>
    <scope>NUCLEOTIDE SEQUENCE [LARGE SCALE GENOMIC DNA]</scope>
    <source>
        <strain evidence="3">JCM 16540</strain>
    </source>
</reference>
<comment type="caution">
    <text evidence="2">The sequence shown here is derived from an EMBL/GenBank/DDBJ whole genome shotgun (WGS) entry which is preliminary data.</text>
</comment>
<organism evidence="2 3">
    <name type="scientific">Microlunatus spumicola</name>
    <dbReference type="NCBI Taxonomy" id="81499"/>
    <lineage>
        <taxon>Bacteria</taxon>
        <taxon>Bacillati</taxon>
        <taxon>Actinomycetota</taxon>
        <taxon>Actinomycetes</taxon>
        <taxon>Propionibacteriales</taxon>
        <taxon>Propionibacteriaceae</taxon>
        <taxon>Microlunatus</taxon>
    </lineage>
</organism>
<dbReference type="CDD" id="cd05829">
    <property type="entry name" value="Sortase_F"/>
    <property type="match status" value="1"/>
</dbReference>
<dbReference type="InterPro" id="IPR042001">
    <property type="entry name" value="Sortase_F"/>
</dbReference>
<evidence type="ECO:0008006" key="4">
    <source>
        <dbReference type="Google" id="ProtNLM"/>
    </source>
</evidence>
<keyword evidence="3" id="KW-1185">Reference proteome</keyword>